<organism evidence="4 5">
    <name type="scientific">Candidatus Limadaptatus stercorigallinarum</name>
    <dbReference type="NCBI Taxonomy" id="2840845"/>
    <lineage>
        <taxon>Bacteria</taxon>
        <taxon>Bacillati</taxon>
        <taxon>Bacillota</taxon>
        <taxon>Clostridia</taxon>
        <taxon>Eubacteriales</taxon>
        <taxon>Candidatus Limadaptatus</taxon>
    </lineage>
</organism>
<accession>A0A9D1HUZ3</accession>
<evidence type="ECO:0000313" key="5">
    <source>
        <dbReference type="Proteomes" id="UP000824088"/>
    </source>
</evidence>
<dbReference type="SUPFAM" id="SSF52788">
    <property type="entry name" value="Phosphotyrosine protein phosphatases I"/>
    <property type="match status" value="1"/>
</dbReference>
<comment type="catalytic activity">
    <reaction evidence="2">
        <text>O-phospho-L-tyrosyl-[protein] + H2O = L-tyrosyl-[protein] + phosphate</text>
        <dbReference type="Rhea" id="RHEA:10684"/>
        <dbReference type="Rhea" id="RHEA-COMP:10136"/>
        <dbReference type="Rhea" id="RHEA-COMP:20101"/>
        <dbReference type="ChEBI" id="CHEBI:15377"/>
        <dbReference type="ChEBI" id="CHEBI:43474"/>
        <dbReference type="ChEBI" id="CHEBI:46858"/>
        <dbReference type="ChEBI" id="CHEBI:61978"/>
        <dbReference type="EC" id="3.1.3.48"/>
    </reaction>
</comment>
<dbReference type="InterPro" id="IPR050438">
    <property type="entry name" value="LMW_PTPase"/>
</dbReference>
<dbReference type="PANTHER" id="PTHR11717:SF7">
    <property type="entry name" value="LOW MOLECULAR WEIGHT PHOSPHOTYROSINE PROTEIN PHOSPHATASE"/>
    <property type="match status" value="1"/>
</dbReference>
<dbReference type="CDD" id="cd16343">
    <property type="entry name" value="LMWPTP"/>
    <property type="match status" value="1"/>
</dbReference>
<sequence length="148" mass="16415">MFVCFGNICRSPMAEFVFKEMARRAGAPIAVASAATACEEGRPVHPAVTEKLREEGVPAYPRKSVLLRPSDAEKYDLFVGMDEYNTRAIRRILGEAAEGKICRLLDFTDEPRDIADPWYTGDFDATYRDVSAGCKALLGRLVHNQGQV</sequence>
<dbReference type="Pfam" id="PF01451">
    <property type="entry name" value="LMWPc"/>
    <property type="match status" value="1"/>
</dbReference>
<dbReference type="EMBL" id="DVMN01000103">
    <property type="protein sequence ID" value="HIU21720.1"/>
    <property type="molecule type" value="Genomic_DNA"/>
</dbReference>
<dbReference type="PANTHER" id="PTHR11717">
    <property type="entry name" value="LOW MOLECULAR WEIGHT PROTEIN TYROSINE PHOSPHATASE"/>
    <property type="match status" value="1"/>
</dbReference>
<evidence type="ECO:0000256" key="1">
    <source>
        <dbReference type="ARBA" id="ARBA00013064"/>
    </source>
</evidence>
<dbReference type="InterPro" id="IPR036196">
    <property type="entry name" value="Ptyr_pPase_sf"/>
</dbReference>
<reference evidence="4" key="1">
    <citation type="submission" date="2020-10" db="EMBL/GenBank/DDBJ databases">
        <authorList>
            <person name="Gilroy R."/>
        </authorList>
    </citation>
    <scope>NUCLEOTIDE SEQUENCE</scope>
    <source>
        <strain evidence="4">1063</strain>
    </source>
</reference>
<dbReference type="GO" id="GO:0004725">
    <property type="term" value="F:protein tyrosine phosphatase activity"/>
    <property type="evidence" value="ECO:0007669"/>
    <property type="project" value="UniProtKB-EC"/>
</dbReference>
<protein>
    <recommendedName>
        <fullName evidence="1">protein-tyrosine-phosphatase</fullName>
        <ecNumber evidence="1">3.1.3.48</ecNumber>
    </recommendedName>
</protein>
<evidence type="ECO:0000259" key="3">
    <source>
        <dbReference type="SMART" id="SM00226"/>
    </source>
</evidence>
<dbReference type="AlphaFoldDB" id="A0A9D1HUZ3"/>
<dbReference type="EC" id="3.1.3.48" evidence="1"/>
<feature type="domain" description="Phosphotyrosine protein phosphatase I" evidence="3">
    <location>
        <begin position="1"/>
        <end position="140"/>
    </location>
</feature>
<evidence type="ECO:0000256" key="2">
    <source>
        <dbReference type="ARBA" id="ARBA00051722"/>
    </source>
</evidence>
<gene>
    <name evidence="4" type="ORF">IAD51_05780</name>
</gene>
<reference evidence="4" key="2">
    <citation type="journal article" date="2021" name="PeerJ">
        <title>Extensive microbial diversity within the chicken gut microbiome revealed by metagenomics and culture.</title>
        <authorList>
            <person name="Gilroy R."/>
            <person name="Ravi A."/>
            <person name="Getino M."/>
            <person name="Pursley I."/>
            <person name="Horton D.L."/>
            <person name="Alikhan N.F."/>
            <person name="Baker D."/>
            <person name="Gharbi K."/>
            <person name="Hall N."/>
            <person name="Watson M."/>
            <person name="Adriaenssens E.M."/>
            <person name="Foster-Nyarko E."/>
            <person name="Jarju S."/>
            <person name="Secka A."/>
            <person name="Antonio M."/>
            <person name="Oren A."/>
            <person name="Chaudhuri R.R."/>
            <person name="La Ragione R."/>
            <person name="Hildebrand F."/>
            <person name="Pallen M.J."/>
        </authorList>
    </citation>
    <scope>NUCLEOTIDE SEQUENCE</scope>
    <source>
        <strain evidence="4">1063</strain>
    </source>
</reference>
<dbReference type="Gene3D" id="3.40.50.2300">
    <property type="match status" value="1"/>
</dbReference>
<proteinExistence type="predicted"/>
<dbReference type="SMART" id="SM00226">
    <property type="entry name" value="LMWPc"/>
    <property type="match status" value="1"/>
</dbReference>
<name>A0A9D1HUZ3_9FIRM</name>
<comment type="caution">
    <text evidence="4">The sequence shown here is derived from an EMBL/GenBank/DDBJ whole genome shotgun (WGS) entry which is preliminary data.</text>
</comment>
<dbReference type="InterPro" id="IPR023485">
    <property type="entry name" value="Ptyr_pPase"/>
</dbReference>
<evidence type="ECO:0000313" key="4">
    <source>
        <dbReference type="EMBL" id="HIU21720.1"/>
    </source>
</evidence>
<dbReference type="Proteomes" id="UP000824088">
    <property type="component" value="Unassembled WGS sequence"/>
</dbReference>